<comment type="catalytic activity">
    <reaction evidence="4">
        <text>N-terminal N-formyl-L-methionyl-[peptide] + H2O = N-terminal L-methionyl-[peptide] + formate</text>
        <dbReference type="Rhea" id="RHEA:24420"/>
        <dbReference type="Rhea" id="RHEA-COMP:10639"/>
        <dbReference type="Rhea" id="RHEA-COMP:10640"/>
        <dbReference type="ChEBI" id="CHEBI:15377"/>
        <dbReference type="ChEBI" id="CHEBI:15740"/>
        <dbReference type="ChEBI" id="CHEBI:49298"/>
        <dbReference type="ChEBI" id="CHEBI:64731"/>
        <dbReference type="EC" id="3.5.1.88"/>
    </reaction>
</comment>
<keyword evidence="3 4" id="KW-0378">Hydrolase</keyword>
<keyword evidence="4" id="KW-0408">Iron</keyword>
<protein>
    <recommendedName>
        <fullName evidence="4">Peptide deformylase</fullName>
        <shortName evidence="4">PDF</shortName>
        <ecNumber evidence="4">3.5.1.88</ecNumber>
    </recommendedName>
    <alternativeName>
        <fullName evidence="4">Polypeptide deformylase</fullName>
    </alternativeName>
</protein>
<dbReference type="GO" id="GO:0006412">
    <property type="term" value="P:translation"/>
    <property type="evidence" value="ECO:0007669"/>
    <property type="project" value="UniProtKB-UniRule"/>
</dbReference>
<keyword evidence="4" id="KW-0648">Protein biosynthesis</keyword>
<keyword evidence="6" id="KW-1185">Reference proteome</keyword>
<keyword evidence="2 4" id="KW-0479">Metal-binding</keyword>
<dbReference type="GO" id="GO:0042586">
    <property type="term" value="F:peptide deformylase activity"/>
    <property type="evidence" value="ECO:0007669"/>
    <property type="project" value="UniProtKB-UniRule"/>
</dbReference>
<dbReference type="PANTHER" id="PTHR10458:SF22">
    <property type="entry name" value="PEPTIDE DEFORMYLASE"/>
    <property type="match status" value="1"/>
</dbReference>
<feature type="active site" evidence="4">
    <location>
        <position position="141"/>
    </location>
</feature>
<dbReference type="RefSeq" id="WP_119350284.1">
    <property type="nucleotide sequence ID" value="NZ_QWET01000008.1"/>
</dbReference>
<dbReference type="EC" id="3.5.1.88" evidence="4"/>
<dbReference type="NCBIfam" id="TIGR00079">
    <property type="entry name" value="pept_deformyl"/>
    <property type="match status" value="1"/>
</dbReference>
<feature type="binding site" evidence="4">
    <location>
        <position position="144"/>
    </location>
    <ligand>
        <name>Fe cation</name>
        <dbReference type="ChEBI" id="CHEBI:24875"/>
    </ligand>
</feature>
<feature type="binding site" evidence="4">
    <location>
        <position position="98"/>
    </location>
    <ligand>
        <name>Fe cation</name>
        <dbReference type="ChEBI" id="CHEBI:24875"/>
    </ligand>
</feature>
<comment type="similarity">
    <text evidence="1 4">Belongs to the polypeptide deformylase family.</text>
</comment>
<dbReference type="CDD" id="cd00487">
    <property type="entry name" value="Pep_deformylase"/>
    <property type="match status" value="1"/>
</dbReference>
<reference evidence="5 6" key="1">
    <citation type="journal article" date="2015" name="Int. J. Syst. Evol. Microbiol.">
        <title>Mariniphaga sediminis sp. nov., isolated from coastal sediment.</title>
        <authorList>
            <person name="Wang F.Q."/>
            <person name="Shen Q.Y."/>
            <person name="Chen G.J."/>
            <person name="Du Z.J."/>
        </authorList>
    </citation>
    <scope>NUCLEOTIDE SEQUENCE [LARGE SCALE GENOMIC DNA]</scope>
    <source>
        <strain evidence="5 6">SY21</strain>
    </source>
</reference>
<evidence type="ECO:0000313" key="6">
    <source>
        <dbReference type="Proteomes" id="UP000266441"/>
    </source>
</evidence>
<evidence type="ECO:0000256" key="4">
    <source>
        <dbReference type="HAMAP-Rule" id="MF_00163"/>
    </source>
</evidence>
<name>A0A399CZG9_9BACT</name>
<feature type="binding site" evidence="4">
    <location>
        <position position="140"/>
    </location>
    <ligand>
        <name>Fe cation</name>
        <dbReference type="ChEBI" id="CHEBI:24875"/>
    </ligand>
</feature>
<dbReference type="InterPro" id="IPR023635">
    <property type="entry name" value="Peptide_deformylase"/>
</dbReference>
<dbReference type="PANTHER" id="PTHR10458">
    <property type="entry name" value="PEPTIDE DEFORMYLASE"/>
    <property type="match status" value="1"/>
</dbReference>
<comment type="function">
    <text evidence="4">Removes the formyl group from the N-terminal Met of newly synthesized proteins. Requires at least a dipeptide for an efficient rate of reaction. N-terminal L-methionine is a prerequisite for activity but the enzyme has broad specificity at other positions.</text>
</comment>
<dbReference type="EMBL" id="QWET01000008">
    <property type="protein sequence ID" value="RIH64819.1"/>
    <property type="molecule type" value="Genomic_DNA"/>
</dbReference>
<gene>
    <name evidence="4 5" type="primary">def</name>
    <name evidence="5" type="ORF">D1164_12300</name>
</gene>
<comment type="caution">
    <text evidence="5">The sequence shown here is derived from an EMBL/GenBank/DDBJ whole genome shotgun (WGS) entry which is preliminary data.</text>
</comment>
<dbReference type="SUPFAM" id="SSF56420">
    <property type="entry name" value="Peptide deformylase"/>
    <property type="match status" value="1"/>
</dbReference>
<dbReference type="HAMAP" id="MF_00163">
    <property type="entry name" value="Pep_deformylase"/>
    <property type="match status" value="1"/>
</dbReference>
<dbReference type="GO" id="GO:0046872">
    <property type="term" value="F:metal ion binding"/>
    <property type="evidence" value="ECO:0007669"/>
    <property type="project" value="UniProtKB-KW"/>
</dbReference>
<dbReference type="PIRSF" id="PIRSF004749">
    <property type="entry name" value="Pep_def"/>
    <property type="match status" value="1"/>
</dbReference>
<dbReference type="Gene3D" id="3.90.45.10">
    <property type="entry name" value="Peptide deformylase"/>
    <property type="match status" value="1"/>
</dbReference>
<dbReference type="InterPro" id="IPR036821">
    <property type="entry name" value="Peptide_deformylase_sf"/>
</dbReference>
<evidence type="ECO:0000256" key="2">
    <source>
        <dbReference type="ARBA" id="ARBA00022723"/>
    </source>
</evidence>
<dbReference type="Pfam" id="PF01327">
    <property type="entry name" value="Pep_deformylase"/>
    <property type="match status" value="1"/>
</dbReference>
<organism evidence="5 6">
    <name type="scientific">Mariniphaga sediminis</name>
    <dbReference type="NCBI Taxonomy" id="1628158"/>
    <lineage>
        <taxon>Bacteria</taxon>
        <taxon>Pseudomonadati</taxon>
        <taxon>Bacteroidota</taxon>
        <taxon>Bacteroidia</taxon>
        <taxon>Marinilabiliales</taxon>
        <taxon>Prolixibacteraceae</taxon>
        <taxon>Mariniphaga</taxon>
    </lineage>
</organism>
<evidence type="ECO:0000256" key="3">
    <source>
        <dbReference type="ARBA" id="ARBA00022801"/>
    </source>
</evidence>
<dbReference type="NCBIfam" id="NF001159">
    <property type="entry name" value="PRK00150.1-3"/>
    <property type="match status" value="1"/>
</dbReference>
<dbReference type="PRINTS" id="PR01576">
    <property type="entry name" value="PDEFORMYLASE"/>
</dbReference>
<dbReference type="AlphaFoldDB" id="A0A399CZG9"/>
<evidence type="ECO:0000256" key="1">
    <source>
        <dbReference type="ARBA" id="ARBA00010759"/>
    </source>
</evidence>
<dbReference type="Proteomes" id="UP000266441">
    <property type="component" value="Unassembled WGS sequence"/>
</dbReference>
<accession>A0A399CZG9</accession>
<proteinExistence type="inferred from homology"/>
<evidence type="ECO:0000313" key="5">
    <source>
        <dbReference type="EMBL" id="RIH64819.1"/>
    </source>
</evidence>
<sequence>MKYPVTVYGDPLLRKKAKPIEKDHDGLEEIIENMWETMYHSDGVGLAAPQVGMSIRIFVVDATSGADEEPELKDFKKVFINPEIIEKSGEEWVMNEGCLSLPEIREDVKRPDIVRVKYFDENFTLHEEVLKGYAGRIFQHEYDHLDGILFIDYLSPLKKRLLKGKLRNIATGKVQPHYRIKTPVKSM</sequence>
<dbReference type="OrthoDB" id="9784988at2"/>
<comment type="cofactor">
    <cofactor evidence="4">
        <name>Fe(2+)</name>
        <dbReference type="ChEBI" id="CHEBI:29033"/>
    </cofactor>
    <text evidence="4">Binds 1 Fe(2+) ion.</text>
</comment>